<feature type="compositionally biased region" description="Polar residues" evidence="7">
    <location>
        <begin position="407"/>
        <end position="429"/>
    </location>
</feature>
<evidence type="ECO:0000256" key="4">
    <source>
        <dbReference type="ARBA" id="ARBA00023163"/>
    </source>
</evidence>
<feature type="region of interest" description="Disordered" evidence="7">
    <location>
        <begin position="458"/>
        <end position="547"/>
    </location>
</feature>
<dbReference type="OMA" id="HCEYLHE"/>
<feature type="compositionally biased region" description="Basic residues" evidence="7">
    <location>
        <begin position="496"/>
        <end position="507"/>
    </location>
</feature>
<feature type="compositionally biased region" description="Polar residues" evidence="7">
    <location>
        <begin position="319"/>
        <end position="347"/>
    </location>
</feature>
<dbReference type="GO" id="GO:0000987">
    <property type="term" value="F:cis-regulatory region sequence-specific DNA binding"/>
    <property type="evidence" value="ECO:0007669"/>
    <property type="project" value="TreeGrafter"/>
</dbReference>
<protein>
    <submittedName>
        <fullName evidence="9">RNA polymerase II elongation factor ELL-like</fullName>
    </submittedName>
</protein>
<dbReference type="SUPFAM" id="SSF46785">
    <property type="entry name" value="Winged helix' DNA-binding domain"/>
    <property type="match status" value="1"/>
</dbReference>
<dbReference type="PANTHER" id="PTHR23288:SF12">
    <property type="entry name" value="RNA POLYMERASE II ELONGATION FACTOR ELL2 ISOFORM X1"/>
    <property type="match status" value="1"/>
</dbReference>
<feature type="compositionally biased region" description="Pro residues" evidence="7">
    <location>
        <begin position="191"/>
        <end position="202"/>
    </location>
</feature>
<evidence type="ECO:0000313" key="9">
    <source>
        <dbReference type="Ensembl" id="ENSGMOP00000003210.2"/>
    </source>
</evidence>
<dbReference type="GO" id="GO:0042795">
    <property type="term" value="P:snRNA transcription by RNA polymerase II"/>
    <property type="evidence" value="ECO:0007669"/>
    <property type="project" value="TreeGrafter"/>
</dbReference>
<accession>A0A8C4YZ27</accession>
<dbReference type="Proteomes" id="UP000694546">
    <property type="component" value="Chromosome 14"/>
</dbReference>
<feature type="region of interest" description="Disordered" evidence="7">
    <location>
        <begin position="403"/>
        <end position="429"/>
    </location>
</feature>
<dbReference type="GeneTree" id="ENSGT00940000164943"/>
<organism evidence="9 10">
    <name type="scientific">Gadus morhua</name>
    <name type="common">Atlantic cod</name>
    <dbReference type="NCBI Taxonomy" id="8049"/>
    <lineage>
        <taxon>Eukaryota</taxon>
        <taxon>Metazoa</taxon>
        <taxon>Chordata</taxon>
        <taxon>Craniata</taxon>
        <taxon>Vertebrata</taxon>
        <taxon>Euteleostomi</taxon>
        <taxon>Actinopterygii</taxon>
        <taxon>Neopterygii</taxon>
        <taxon>Teleostei</taxon>
        <taxon>Neoteleostei</taxon>
        <taxon>Acanthomorphata</taxon>
        <taxon>Zeiogadaria</taxon>
        <taxon>Gadariae</taxon>
        <taxon>Gadiformes</taxon>
        <taxon>Gadoidei</taxon>
        <taxon>Gadidae</taxon>
        <taxon>Gadus</taxon>
    </lineage>
</organism>
<dbReference type="AlphaFoldDB" id="A0A8C4YZ27"/>
<dbReference type="Ensembl" id="ENSGMOT00000003310.2">
    <property type="protein sequence ID" value="ENSGMOP00000003210.2"/>
    <property type="gene ID" value="ENSGMOG00000003026.2"/>
</dbReference>
<dbReference type="GeneID" id="115558703"/>
<dbReference type="Gene3D" id="6.10.140.340">
    <property type="match status" value="1"/>
</dbReference>
<evidence type="ECO:0000256" key="3">
    <source>
        <dbReference type="ARBA" id="ARBA00023015"/>
    </source>
</evidence>
<gene>
    <name evidence="9" type="primary">LOC115558703</name>
</gene>
<dbReference type="SUPFAM" id="SSF144292">
    <property type="entry name" value="occludin/ELL-like"/>
    <property type="match status" value="1"/>
</dbReference>
<dbReference type="RefSeq" id="XP_030232939.1">
    <property type="nucleotide sequence ID" value="XM_030377079.1"/>
</dbReference>
<evidence type="ECO:0000256" key="7">
    <source>
        <dbReference type="SAM" id="MobiDB-lite"/>
    </source>
</evidence>
<evidence type="ECO:0000313" key="10">
    <source>
        <dbReference type="Proteomes" id="UP000694546"/>
    </source>
</evidence>
<dbReference type="OrthoDB" id="6284217at2759"/>
<evidence type="ECO:0000256" key="1">
    <source>
        <dbReference type="ARBA" id="ARBA00004123"/>
    </source>
</evidence>
<dbReference type="InterPro" id="IPR031176">
    <property type="entry name" value="ELL/occludin"/>
</dbReference>
<dbReference type="GO" id="GO:0008023">
    <property type="term" value="C:transcription elongation factor complex"/>
    <property type="evidence" value="ECO:0007669"/>
    <property type="project" value="TreeGrafter"/>
</dbReference>
<dbReference type="InterPro" id="IPR019464">
    <property type="entry name" value="ELL_N"/>
</dbReference>
<keyword evidence="4" id="KW-0804">Transcription</keyword>
<keyword evidence="10" id="KW-1185">Reference proteome</keyword>
<feature type="domain" description="OCEL" evidence="8">
    <location>
        <begin position="743"/>
        <end position="853"/>
    </location>
</feature>
<feature type="region of interest" description="Disordered" evidence="7">
    <location>
        <begin position="1"/>
        <end position="23"/>
    </location>
</feature>
<reference evidence="9" key="2">
    <citation type="submission" date="2025-09" db="UniProtKB">
        <authorList>
            <consortium name="Ensembl"/>
        </authorList>
    </citation>
    <scope>IDENTIFICATION</scope>
</reference>
<sequence length="857" mass="95838">MDLSSRKERQFNCSEEKGENPAMASLRQEHHYGLSSGKTNRNTRSKTLYHVKLTDTAIRALESYQNLKESLPSQPTICFKGNQGFIKIPAPAAETAETLRLFSFYLSSDSKDQPQASFDCIHQYVSREGREQLEGQGSIQDKITVCATDDSYQMTRERVSQVEKDSWSRSAIEIKPGATYPNKCVKFPKRPAPYPATAPPPDHGLLKHSPPNRRAPGPPGAPGVVTQRPLKERVIHLLALKPYRKPELLLWLDRERAPPRDKADLGPVLDEVARLSAKDSGYLLRDDFYRLVQKDWPGYSEEERQLLGRLLARKMHMQNISQSRTSLPSPSLQKASENPTQNPNAAKNRTVKRPVPSDPQDSGALKKPRLVDGRLVDGRLADGRLTDARLAEARLASDVRLRPPLPVTSTTNMTKIKSGLGQTPAVSDPSFHTKTEIQATTAQSQVVAGQNGFPIVHKLFGSPLEPDARKEGPTAPIGLQGAGPDAGQPQTLACNQHKKKKSKKHKDKERERLKDKEERPWIESSLDKRHSGQDECQRQRLPGEGRLLQAGTEGLARLLRGGETAAGQTPGQNHQVPSDPQDCGLLNRPRLVDARLADARLTEAKLAEARLAEARLSSDMTKTNAGLGPISPVSDPSYHTKTEIQATTAQSQVVAGQNGFPIVHKLFGSPLEPTKPEARTASPTTPIGHQGVGQHKKKSKKERERLKDKEERTWIESSPEHKQSLEKLHDPEIINAVPSEEKPDYVLKYPSIVTLEQREGYQTDFCSEYSEYIDLHSRIATITHMFVQLASKIKSLSPGTQQYKIMEDQIMEKYKKYRNKFPGYRQEKKRCEYLHEKLSHIKQLITDYDVTQTSTSS</sequence>
<dbReference type="Pfam" id="PF07303">
    <property type="entry name" value="Occludin_ELL"/>
    <property type="match status" value="1"/>
</dbReference>
<dbReference type="InterPro" id="IPR036390">
    <property type="entry name" value="WH_DNA-bd_sf"/>
</dbReference>
<keyword evidence="5" id="KW-0539">Nucleus</keyword>
<dbReference type="Pfam" id="PF10390">
    <property type="entry name" value="ELL"/>
    <property type="match status" value="1"/>
</dbReference>
<evidence type="ECO:0000256" key="6">
    <source>
        <dbReference type="PROSITE-ProRule" id="PRU01324"/>
    </source>
</evidence>
<dbReference type="PANTHER" id="PTHR23288">
    <property type="entry name" value="OCCLUDIN AND RNA POLYMERASE II ELONGATION FACTOR ELL"/>
    <property type="match status" value="1"/>
</dbReference>
<comment type="subcellular location">
    <subcellularLocation>
        <location evidence="1">Nucleus</location>
    </subcellularLocation>
</comment>
<feature type="region of interest" description="Disordered" evidence="7">
    <location>
        <begin position="669"/>
        <end position="725"/>
    </location>
</feature>
<dbReference type="GO" id="GO:0032968">
    <property type="term" value="P:positive regulation of transcription elongation by RNA polymerase II"/>
    <property type="evidence" value="ECO:0007669"/>
    <property type="project" value="TreeGrafter"/>
</dbReference>
<proteinExistence type="inferred from homology"/>
<dbReference type="InterPro" id="IPR042065">
    <property type="entry name" value="E3_ELL-like"/>
</dbReference>
<dbReference type="PROSITE" id="PS51980">
    <property type="entry name" value="OCEL"/>
    <property type="match status" value="1"/>
</dbReference>
<feature type="compositionally biased region" description="Basic and acidic residues" evidence="7">
    <location>
        <begin position="508"/>
        <end position="543"/>
    </location>
</feature>
<feature type="compositionally biased region" description="Basic and acidic residues" evidence="7">
    <location>
        <begin position="1"/>
        <end position="19"/>
    </location>
</feature>
<evidence type="ECO:0000256" key="5">
    <source>
        <dbReference type="ARBA" id="ARBA00023242"/>
    </source>
</evidence>
<comment type="similarity">
    <text evidence="2 6">Belongs to the ELL/occludin family.</text>
</comment>
<feature type="region of interest" description="Disordered" evidence="7">
    <location>
        <begin position="319"/>
        <end position="370"/>
    </location>
</feature>
<evidence type="ECO:0000256" key="2">
    <source>
        <dbReference type="ARBA" id="ARBA00009171"/>
    </source>
</evidence>
<name>A0A8C4YZ27_GADMO</name>
<keyword evidence="3" id="KW-0805">Transcription regulation</keyword>
<evidence type="ECO:0000259" key="8">
    <source>
        <dbReference type="PROSITE" id="PS51980"/>
    </source>
</evidence>
<dbReference type="InterPro" id="IPR010844">
    <property type="entry name" value="Occludin_ELL"/>
</dbReference>
<feature type="compositionally biased region" description="Basic and acidic residues" evidence="7">
    <location>
        <begin position="701"/>
        <end position="725"/>
    </location>
</feature>
<reference evidence="9" key="1">
    <citation type="submission" date="2025-08" db="UniProtKB">
        <authorList>
            <consortium name="Ensembl"/>
        </authorList>
    </citation>
    <scope>IDENTIFICATION</scope>
</reference>
<feature type="region of interest" description="Disordered" evidence="7">
    <location>
        <begin position="191"/>
        <end position="225"/>
    </location>
</feature>
<dbReference type="Gene3D" id="1.10.10.2670">
    <property type="entry name" value="E3 ubiquitin-protein ligase"/>
    <property type="match status" value="1"/>
</dbReference>